<dbReference type="Proteomes" id="UP000233551">
    <property type="component" value="Unassembled WGS sequence"/>
</dbReference>
<comment type="subcellular location">
    <subcellularLocation>
        <location evidence="1">Nucleus</location>
    </subcellularLocation>
</comment>
<dbReference type="GO" id="GO:0046983">
    <property type="term" value="F:protein dimerization activity"/>
    <property type="evidence" value="ECO:0007669"/>
    <property type="project" value="InterPro"/>
</dbReference>
<dbReference type="STRING" id="22663.A0A2I0KVS5"/>
<feature type="domain" description="MADS-box" evidence="6">
    <location>
        <begin position="61"/>
        <end position="103"/>
    </location>
</feature>
<dbReference type="PROSITE" id="PS50066">
    <property type="entry name" value="MADS_BOX_2"/>
    <property type="match status" value="1"/>
</dbReference>
<dbReference type="PRINTS" id="PR00404">
    <property type="entry name" value="MADSDOMAIN"/>
</dbReference>
<evidence type="ECO:0000256" key="4">
    <source>
        <dbReference type="ARBA" id="ARBA00023163"/>
    </source>
</evidence>
<dbReference type="GO" id="GO:0003677">
    <property type="term" value="F:DNA binding"/>
    <property type="evidence" value="ECO:0007669"/>
    <property type="project" value="UniProtKB-KW"/>
</dbReference>
<evidence type="ECO:0000256" key="5">
    <source>
        <dbReference type="ARBA" id="ARBA00023242"/>
    </source>
</evidence>
<dbReference type="SMART" id="SM00432">
    <property type="entry name" value="MADS"/>
    <property type="match status" value="1"/>
</dbReference>
<dbReference type="Pfam" id="PF00319">
    <property type="entry name" value="SRF-TF"/>
    <property type="match status" value="1"/>
</dbReference>
<proteinExistence type="predicted"/>
<sequence length="132" mass="14594">MWRVRYDLRGFERLSSLLEGRHVLGNLTTSSFHDGLASSHGDGALVVKMGADGDSAALMTMGRGRLALKLIGKEKSRRVTFEKRKSSLLKKVNEFSILCGVIIYGTPTINDRPDVPKICPPNPDEVARIIDR</sequence>
<dbReference type="Gene3D" id="3.40.1810.10">
    <property type="entry name" value="Transcription factor, MADS-box"/>
    <property type="match status" value="1"/>
</dbReference>
<keyword evidence="4" id="KW-0804">Transcription</keyword>
<evidence type="ECO:0000313" key="7">
    <source>
        <dbReference type="EMBL" id="PKI72565.1"/>
    </source>
</evidence>
<dbReference type="AlphaFoldDB" id="A0A2I0KVS5"/>
<keyword evidence="2" id="KW-0805">Transcription regulation</keyword>
<accession>A0A2I0KVS5</accession>
<evidence type="ECO:0000256" key="3">
    <source>
        <dbReference type="ARBA" id="ARBA00023125"/>
    </source>
</evidence>
<keyword evidence="5" id="KW-0539">Nucleus</keyword>
<dbReference type="GO" id="GO:0005634">
    <property type="term" value="C:nucleus"/>
    <property type="evidence" value="ECO:0007669"/>
    <property type="project" value="UniProtKB-SubCell"/>
</dbReference>
<keyword evidence="8" id="KW-1185">Reference proteome</keyword>
<dbReference type="InterPro" id="IPR036879">
    <property type="entry name" value="TF_MADSbox_sf"/>
</dbReference>
<evidence type="ECO:0000259" key="6">
    <source>
        <dbReference type="PROSITE" id="PS50066"/>
    </source>
</evidence>
<organism evidence="7 8">
    <name type="scientific">Punica granatum</name>
    <name type="common">Pomegranate</name>
    <dbReference type="NCBI Taxonomy" id="22663"/>
    <lineage>
        <taxon>Eukaryota</taxon>
        <taxon>Viridiplantae</taxon>
        <taxon>Streptophyta</taxon>
        <taxon>Embryophyta</taxon>
        <taxon>Tracheophyta</taxon>
        <taxon>Spermatophyta</taxon>
        <taxon>Magnoliopsida</taxon>
        <taxon>eudicotyledons</taxon>
        <taxon>Gunneridae</taxon>
        <taxon>Pentapetalae</taxon>
        <taxon>rosids</taxon>
        <taxon>malvids</taxon>
        <taxon>Myrtales</taxon>
        <taxon>Lythraceae</taxon>
        <taxon>Punica</taxon>
    </lineage>
</organism>
<keyword evidence="3" id="KW-0238">DNA-binding</keyword>
<protein>
    <recommendedName>
        <fullName evidence="6">MADS-box domain-containing protein</fullName>
    </recommendedName>
</protein>
<name>A0A2I0KVS5_PUNGR</name>
<dbReference type="SUPFAM" id="SSF55455">
    <property type="entry name" value="SRF-like"/>
    <property type="match status" value="1"/>
</dbReference>
<evidence type="ECO:0000256" key="1">
    <source>
        <dbReference type="ARBA" id="ARBA00004123"/>
    </source>
</evidence>
<reference evidence="7 8" key="1">
    <citation type="submission" date="2017-11" db="EMBL/GenBank/DDBJ databases">
        <title>De-novo sequencing of pomegranate (Punica granatum L.) genome.</title>
        <authorList>
            <person name="Akparov Z."/>
            <person name="Amiraslanov A."/>
            <person name="Hajiyeva S."/>
            <person name="Abbasov M."/>
            <person name="Kaur K."/>
            <person name="Hamwieh A."/>
            <person name="Solovyev V."/>
            <person name="Salamov A."/>
            <person name="Braich B."/>
            <person name="Kosarev P."/>
            <person name="Mahmoud A."/>
            <person name="Hajiyev E."/>
            <person name="Babayeva S."/>
            <person name="Izzatullayeva V."/>
            <person name="Mammadov A."/>
            <person name="Mammadov A."/>
            <person name="Sharifova S."/>
            <person name="Ojaghi J."/>
            <person name="Eynullazada K."/>
            <person name="Bayramov B."/>
            <person name="Abdulazimova A."/>
            <person name="Shahmuradov I."/>
        </authorList>
    </citation>
    <scope>NUCLEOTIDE SEQUENCE [LARGE SCALE GENOMIC DNA]</scope>
    <source>
        <strain evidence="8">cv. AG2017</strain>
        <tissue evidence="7">Leaf</tissue>
    </source>
</reference>
<dbReference type="EMBL" id="PGOL01000319">
    <property type="protein sequence ID" value="PKI72565.1"/>
    <property type="molecule type" value="Genomic_DNA"/>
</dbReference>
<evidence type="ECO:0000256" key="2">
    <source>
        <dbReference type="ARBA" id="ARBA00023015"/>
    </source>
</evidence>
<comment type="caution">
    <text evidence="7">The sequence shown here is derived from an EMBL/GenBank/DDBJ whole genome shotgun (WGS) entry which is preliminary data.</text>
</comment>
<evidence type="ECO:0000313" key="8">
    <source>
        <dbReference type="Proteomes" id="UP000233551"/>
    </source>
</evidence>
<gene>
    <name evidence="7" type="ORF">CRG98_006942</name>
</gene>
<dbReference type="InterPro" id="IPR002100">
    <property type="entry name" value="TF_MADSbox"/>
</dbReference>